<feature type="non-terminal residue" evidence="1">
    <location>
        <position position="1"/>
    </location>
</feature>
<name>A0A0F9A916_9ZZZZ</name>
<reference evidence="1" key="1">
    <citation type="journal article" date="2015" name="Nature">
        <title>Complex archaea that bridge the gap between prokaryotes and eukaryotes.</title>
        <authorList>
            <person name="Spang A."/>
            <person name="Saw J.H."/>
            <person name="Jorgensen S.L."/>
            <person name="Zaremba-Niedzwiedzka K."/>
            <person name="Martijn J."/>
            <person name="Lind A.E."/>
            <person name="van Eijk R."/>
            <person name="Schleper C."/>
            <person name="Guy L."/>
            <person name="Ettema T.J."/>
        </authorList>
    </citation>
    <scope>NUCLEOTIDE SEQUENCE</scope>
</reference>
<comment type="caution">
    <text evidence="1">The sequence shown here is derived from an EMBL/GenBank/DDBJ whole genome shotgun (WGS) entry which is preliminary data.</text>
</comment>
<evidence type="ECO:0000313" key="1">
    <source>
        <dbReference type="EMBL" id="KKK74999.1"/>
    </source>
</evidence>
<evidence type="ECO:0008006" key="2">
    <source>
        <dbReference type="Google" id="ProtNLM"/>
    </source>
</evidence>
<organism evidence="1">
    <name type="scientific">marine sediment metagenome</name>
    <dbReference type="NCBI Taxonomy" id="412755"/>
    <lineage>
        <taxon>unclassified sequences</taxon>
        <taxon>metagenomes</taxon>
        <taxon>ecological metagenomes</taxon>
    </lineage>
</organism>
<accession>A0A0F9A916</accession>
<proteinExistence type="predicted"/>
<gene>
    <name evidence="1" type="ORF">LCGC14_2878150</name>
</gene>
<dbReference type="AlphaFoldDB" id="A0A0F9A916"/>
<dbReference type="EMBL" id="LAZR01056060">
    <property type="protein sequence ID" value="KKK74999.1"/>
    <property type="molecule type" value="Genomic_DNA"/>
</dbReference>
<protein>
    <recommendedName>
        <fullName evidence="2">Soluble ligand binding domain-containing protein</fullName>
    </recommendedName>
</protein>
<sequence length="26" mass="2987">EKVLLRAKMDEPVLPDDVIVVPESFF</sequence>